<proteinExistence type="predicted"/>
<protein>
    <submittedName>
        <fullName evidence="1">Uncharacterized protein</fullName>
    </submittedName>
</protein>
<name>A0A6S7FW21_PARCT</name>
<reference evidence="1" key="1">
    <citation type="submission" date="2020-04" db="EMBL/GenBank/DDBJ databases">
        <authorList>
            <person name="Alioto T."/>
            <person name="Alioto T."/>
            <person name="Gomez Garrido J."/>
        </authorList>
    </citation>
    <scope>NUCLEOTIDE SEQUENCE</scope>
    <source>
        <strain evidence="1">A484AB</strain>
    </source>
</reference>
<evidence type="ECO:0000313" key="2">
    <source>
        <dbReference type="Proteomes" id="UP001152795"/>
    </source>
</evidence>
<dbReference type="AlphaFoldDB" id="A0A6S7FW21"/>
<sequence>MAEAQAEMEEEDFDLILSLDDTDAEKDDKTSPVIRQSTDAFTINEVIAVLERISSSTIKSEAEIATTNILRNTRGKKDFATLDCFVSVFVEAFNQCNG</sequence>
<evidence type="ECO:0000313" key="1">
    <source>
        <dbReference type="EMBL" id="CAB3983675.1"/>
    </source>
</evidence>
<dbReference type="EMBL" id="CACRXK020000642">
    <property type="protein sequence ID" value="CAB3983675.1"/>
    <property type="molecule type" value="Genomic_DNA"/>
</dbReference>
<organism evidence="1 2">
    <name type="scientific">Paramuricea clavata</name>
    <name type="common">Red gorgonian</name>
    <name type="synonym">Violescent sea-whip</name>
    <dbReference type="NCBI Taxonomy" id="317549"/>
    <lineage>
        <taxon>Eukaryota</taxon>
        <taxon>Metazoa</taxon>
        <taxon>Cnidaria</taxon>
        <taxon>Anthozoa</taxon>
        <taxon>Octocorallia</taxon>
        <taxon>Malacalcyonacea</taxon>
        <taxon>Plexauridae</taxon>
        <taxon>Paramuricea</taxon>
    </lineage>
</organism>
<keyword evidence="2" id="KW-1185">Reference proteome</keyword>
<dbReference type="Proteomes" id="UP001152795">
    <property type="component" value="Unassembled WGS sequence"/>
</dbReference>
<comment type="caution">
    <text evidence="1">The sequence shown here is derived from an EMBL/GenBank/DDBJ whole genome shotgun (WGS) entry which is preliminary data.</text>
</comment>
<gene>
    <name evidence="1" type="ORF">PACLA_8A043433</name>
</gene>
<accession>A0A6S7FW21</accession>